<protein>
    <submittedName>
        <fullName evidence="2">ECF transporter S component</fullName>
    </submittedName>
</protein>
<feature type="transmembrane region" description="Helical" evidence="1">
    <location>
        <begin position="167"/>
        <end position="189"/>
    </location>
</feature>
<keyword evidence="1" id="KW-0472">Membrane</keyword>
<feature type="transmembrane region" description="Helical" evidence="1">
    <location>
        <begin position="97"/>
        <end position="123"/>
    </location>
</feature>
<keyword evidence="1" id="KW-0812">Transmembrane</keyword>
<organism evidence="2 3">
    <name type="scientific">Candidatus Nephthysia bennettiae</name>
    <dbReference type="NCBI Taxonomy" id="3127016"/>
    <lineage>
        <taxon>Bacteria</taxon>
        <taxon>Bacillati</taxon>
        <taxon>Candidatus Dormiibacterota</taxon>
        <taxon>Candidatus Dormibacteria</taxon>
        <taxon>Candidatus Dormibacterales</taxon>
        <taxon>Candidatus Dormibacteraceae</taxon>
        <taxon>Candidatus Nephthysia</taxon>
    </lineage>
</organism>
<comment type="caution">
    <text evidence="2">The sequence shown here is derived from an EMBL/GenBank/DDBJ whole genome shotgun (WGS) entry which is preliminary data.</text>
</comment>
<dbReference type="AlphaFoldDB" id="A0A934JXD6"/>
<dbReference type="Proteomes" id="UP000612893">
    <property type="component" value="Unassembled WGS sequence"/>
</dbReference>
<gene>
    <name evidence="2" type="ORF">JF922_01150</name>
</gene>
<feature type="transmembrane region" description="Helical" evidence="1">
    <location>
        <begin position="135"/>
        <end position="155"/>
    </location>
</feature>
<evidence type="ECO:0000313" key="2">
    <source>
        <dbReference type="EMBL" id="MBJ7596682.1"/>
    </source>
</evidence>
<dbReference type="EMBL" id="JAEKNR010000016">
    <property type="protein sequence ID" value="MBJ7596682.1"/>
    <property type="molecule type" value="Genomic_DNA"/>
</dbReference>
<keyword evidence="1" id="KW-1133">Transmembrane helix</keyword>
<evidence type="ECO:0000313" key="3">
    <source>
        <dbReference type="Proteomes" id="UP000612893"/>
    </source>
</evidence>
<keyword evidence="3" id="KW-1185">Reference proteome</keyword>
<feature type="transmembrane region" description="Helical" evidence="1">
    <location>
        <begin position="42"/>
        <end position="58"/>
    </location>
</feature>
<reference evidence="2" key="1">
    <citation type="submission" date="2020-10" db="EMBL/GenBank/DDBJ databases">
        <title>Ca. Dormibacterota MAGs.</title>
        <authorList>
            <person name="Montgomery K."/>
        </authorList>
    </citation>
    <scope>NUCLEOTIDE SEQUENCE [LARGE SCALE GENOMIC DNA]</scope>
    <source>
        <strain evidence="2">SC8812_S17_10</strain>
    </source>
</reference>
<proteinExistence type="predicted"/>
<sequence>MNADSGVWSVLGRRDARLGLVSLLGLLLFALPFAGFRLAGDVLALVLALAFLAGLALVELGIRHLDARKLALLATLAAIDTALRLAVVQGIGGFSPIFFLVLCSGYVFGASYGFVVGAVSILVSALAEGGIGPWLPYQVFATGWVGVAAGLAGGWRSQAPGWRDVAVLGAVGAIMGWVFGALMDVQVWVAGFRGSPDLGWQPGMAPGRALANFARFYVATSLAYDTFRAAGNVLMIALLGLPVMAALSRVRARLSFEVVKA</sequence>
<dbReference type="RefSeq" id="WP_338198512.1">
    <property type="nucleotide sequence ID" value="NZ_JAEKNR010000016.1"/>
</dbReference>
<name>A0A934JXD6_9BACT</name>
<evidence type="ECO:0000256" key="1">
    <source>
        <dbReference type="SAM" id="Phobius"/>
    </source>
</evidence>
<dbReference type="Gene3D" id="1.10.1760.20">
    <property type="match status" value="1"/>
</dbReference>
<accession>A0A934JXD6</accession>
<feature type="transmembrane region" description="Helical" evidence="1">
    <location>
        <begin position="18"/>
        <end position="36"/>
    </location>
</feature>
<feature type="transmembrane region" description="Helical" evidence="1">
    <location>
        <begin position="233"/>
        <end position="250"/>
    </location>
</feature>